<keyword evidence="2 6" id="KW-0813">Transport</keyword>
<evidence type="ECO:0000256" key="6">
    <source>
        <dbReference type="RuleBase" id="RU363058"/>
    </source>
</evidence>
<dbReference type="InterPro" id="IPR001204">
    <property type="entry name" value="Phos_transporter"/>
</dbReference>
<dbReference type="EMBL" id="JAOVZO020000020">
    <property type="protein sequence ID" value="MDC8015545.1"/>
    <property type="molecule type" value="Genomic_DNA"/>
</dbReference>
<keyword evidence="5 6" id="KW-0472">Membrane</keyword>
<gene>
    <name evidence="7" type="ORF">OD750_023715</name>
</gene>
<dbReference type="GO" id="GO:0035435">
    <property type="term" value="P:phosphate ion transmembrane transport"/>
    <property type="evidence" value="ECO:0007669"/>
    <property type="project" value="TreeGrafter"/>
</dbReference>
<feature type="transmembrane region" description="Helical" evidence="6">
    <location>
        <begin position="350"/>
        <end position="368"/>
    </location>
</feature>
<keyword evidence="4 6" id="KW-1133">Transmembrane helix</keyword>
<name>A0A9X3YQE0_9GAMM</name>
<dbReference type="AlphaFoldDB" id="A0A9X3YQE0"/>
<feature type="transmembrane region" description="Helical" evidence="6">
    <location>
        <begin position="148"/>
        <end position="177"/>
    </location>
</feature>
<feature type="transmembrane region" description="Helical" evidence="6">
    <location>
        <begin position="259"/>
        <end position="283"/>
    </location>
</feature>
<sequence length="378" mass="39649">MELSLVIAVVLIALLFEYINGFHDTANSIATVVATKVLSPGQAVILAAGMNLLGALWGTAVAKTIASGLIDTGVVNVGSMIIICALLGGVIWNLITWWWGLPSSSSHALVGGLVGAAFAAAGDNWDAIIWNIPGGEHWWQGKGLLPKVVIPMILSPLAGFILGIAIMGTLFAIFSFLADRQGFLQQIGKPRFANALFGKLQIVSASAMGWAHGSNDAQKTMGIIALALASATAAGQLDGMPQWLNFLRIESEAGKQFEIALWIKLTCAIVMAAGTAAGGWRIIKTLGHKLVKLHPVHGFAAESASATMILTASSMGIPVSTTHNISAAIMGVGAAKRLNAIKWTVVERMVWAWILTIPISGILAYALVRLAHNVGLPI</sequence>
<dbReference type="Pfam" id="PF01384">
    <property type="entry name" value="PHO4"/>
    <property type="match status" value="1"/>
</dbReference>
<dbReference type="Proteomes" id="UP001139971">
    <property type="component" value="Unassembled WGS sequence"/>
</dbReference>
<protein>
    <recommendedName>
        <fullName evidence="6">Phosphate transporter</fullName>
    </recommendedName>
</protein>
<feature type="transmembrane region" description="Helical" evidence="6">
    <location>
        <begin position="74"/>
        <end position="99"/>
    </location>
</feature>
<evidence type="ECO:0000313" key="8">
    <source>
        <dbReference type="Proteomes" id="UP001139971"/>
    </source>
</evidence>
<evidence type="ECO:0000313" key="7">
    <source>
        <dbReference type="EMBL" id="MDC8015545.1"/>
    </source>
</evidence>
<reference evidence="7" key="1">
    <citation type="submission" date="2023-02" db="EMBL/GenBank/DDBJ databases">
        <title>Tahibacter soli sp. nov. isolated from soil.</title>
        <authorList>
            <person name="Baek J.H."/>
            <person name="Lee J.K."/>
            <person name="Choi D.G."/>
            <person name="Jeon C.O."/>
        </authorList>
    </citation>
    <scope>NUCLEOTIDE SEQUENCE</scope>
    <source>
        <strain evidence="7">BL</strain>
    </source>
</reference>
<evidence type="ECO:0000256" key="3">
    <source>
        <dbReference type="ARBA" id="ARBA00022692"/>
    </source>
</evidence>
<evidence type="ECO:0000256" key="2">
    <source>
        <dbReference type="ARBA" id="ARBA00022448"/>
    </source>
</evidence>
<comment type="caution">
    <text evidence="7">The sequence shown here is derived from an EMBL/GenBank/DDBJ whole genome shotgun (WGS) entry which is preliminary data.</text>
</comment>
<organism evidence="7 8">
    <name type="scientific">Tahibacter soli</name>
    <dbReference type="NCBI Taxonomy" id="2983605"/>
    <lineage>
        <taxon>Bacteria</taxon>
        <taxon>Pseudomonadati</taxon>
        <taxon>Pseudomonadota</taxon>
        <taxon>Gammaproteobacteria</taxon>
        <taxon>Lysobacterales</taxon>
        <taxon>Rhodanobacteraceae</taxon>
        <taxon>Tahibacter</taxon>
    </lineage>
</organism>
<evidence type="ECO:0000256" key="1">
    <source>
        <dbReference type="ARBA" id="ARBA00004141"/>
    </source>
</evidence>
<comment type="subcellular location">
    <subcellularLocation>
        <location evidence="1 6">Membrane</location>
        <topology evidence="1 6">Multi-pass membrane protein</topology>
    </subcellularLocation>
</comment>
<proteinExistence type="inferred from homology"/>
<feature type="transmembrane region" description="Helical" evidence="6">
    <location>
        <begin position="44"/>
        <end position="62"/>
    </location>
</feature>
<keyword evidence="3 6" id="KW-0812">Transmembrane</keyword>
<keyword evidence="8" id="KW-1185">Reference proteome</keyword>
<dbReference type="GO" id="GO:0005315">
    <property type="term" value="F:phosphate transmembrane transporter activity"/>
    <property type="evidence" value="ECO:0007669"/>
    <property type="project" value="InterPro"/>
</dbReference>
<dbReference type="PANTHER" id="PTHR11101:SF80">
    <property type="entry name" value="PHOSPHATE TRANSPORTER"/>
    <property type="match status" value="1"/>
</dbReference>
<evidence type="ECO:0000256" key="5">
    <source>
        <dbReference type="ARBA" id="ARBA00023136"/>
    </source>
</evidence>
<keyword evidence="6" id="KW-0592">Phosphate transport</keyword>
<accession>A0A9X3YQE0</accession>
<evidence type="ECO:0000256" key="4">
    <source>
        <dbReference type="ARBA" id="ARBA00022989"/>
    </source>
</evidence>
<dbReference type="GO" id="GO:0016020">
    <property type="term" value="C:membrane"/>
    <property type="evidence" value="ECO:0007669"/>
    <property type="project" value="UniProtKB-SubCell"/>
</dbReference>
<dbReference type="PANTHER" id="PTHR11101">
    <property type="entry name" value="PHOSPHATE TRANSPORTER"/>
    <property type="match status" value="1"/>
</dbReference>
<comment type="similarity">
    <text evidence="6">Belongs to the inorganic phosphate transporter (PiT) (TC 2.A.20) family.</text>
</comment>